<protein>
    <submittedName>
        <fullName evidence="4">Uncharacterized protein</fullName>
    </submittedName>
</protein>
<evidence type="ECO:0000313" key="4">
    <source>
        <dbReference type="EMBL" id="GMI26112.1"/>
    </source>
</evidence>
<feature type="compositionally biased region" description="Basic and acidic residues" evidence="2">
    <location>
        <begin position="329"/>
        <end position="359"/>
    </location>
</feature>
<feature type="transmembrane region" description="Helical" evidence="3">
    <location>
        <begin position="75"/>
        <end position="99"/>
    </location>
</feature>
<evidence type="ECO:0000256" key="1">
    <source>
        <dbReference type="SAM" id="Coils"/>
    </source>
</evidence>
<comment type="caution">
    <text evidence="4">The sequence shown here is derived from an EMBL/GenBank/DDBJ whole genome shotgun (WGS) entry which is preliminary data.</text>
</comment>
<keyword evidence="3" id="KW-1133">Transmembrane helix</keyword>
<feature type="region of interest" description="Disordered" evidence="2">
    <location>
        <begin position="296"/>
        <end position="361"/>
    </location>
</feature>
<reference evidence="4 5" key="1">
    <citation type="journal article" date="2023" name="Commun. Biol.">
        <title>Genome analysis of Parmales, the sister group of diatoms, reveals the evolutionary specialization of diatoms from phago-mixotrophs to photoautotrophs.</title>
        <authorList>
            <person name="Ban H."/>
            <person name="Sato S."/>
            <person name="Yoshikawa S."/>
            <person name="Yamada K."/>
            <person name="Nakamura Y."/>
            <person name="Ichinomiya M."/>
            <person name="Sato N."/>
            <person name="Blanc-Mathieu R."/>
            <person name="Endo H."/>
            <person name="Kuwata A."/>
            <person name="Ogata H."/>
        </authorList>
    </citation>
    <scope>NUCLEOTIDE SEQUENCE [LARGE SCALE GENOMIC DNA]</scope>
</reference>
<keyword evidence="3" id="KW-0812">Transmembrane</keyword>
<accession>A0ABQ6MGX5</accession>
<gene>
    <name evidence="4" type="ORF">TeGR_g1087</name>
</gene>
<feature type="compositionally biased region" description="Basic and acidic residues" evidence="2">
    <location>
        <begin position="296"/>
        <end position="313"/>
    </location>
</feature>
<sequence>MIISLAAAVLVGGVSIFYGYSLLNKSANDTSINTKTAEIGANLFAILANVVDVLTDFLNWHTTIARMCKGVVTHLYLGFAGMSVLGMLIAVTVSVLQMLSLSSDADNIKTSDELEVEFVVLNKRYQKSEKKAGWRSFLPTAVQPLAGGGEDTEDSPVKASEKKLLGRIKRIHTDKTEVFQLKRDRERTVAGVIQIIVEDTPITLINVLYMVYGCDLRFGAGEPVDFVELDDGGCPPARERVGSVFIFTTMLTVALATKKVISFRSLGAKKRNRERLEREIRSMEEEAGVWLKELVRERTGGEEPPAEEMRGPEEVAGGGESLKQQVARLTREKEARADEAREKAAQAEEQRQRAEKAEQEVSVLRKRVLGAEV</sequence>
<dbReference type="EMBL" id="BRYB01002831">
    <property type="protein sequence ID" value="GMI26112.1"/>
    <property type="molecule type" value="Genomic_DNA"/>
</dbReference>
<name>A0ABQ6MGX5_9STRA</name>
<keyword evidence="3" id="KW-0472">Membrane</keyword>
<dbReference type="Proteomes" id="UP001165060">
    <property type="component" value="Unassembled WGS sequence"/>
</dbReference>
<evidence type="ECO:0000256" key="3">
    <source>
        <dbReference type="SAM" id="Phobius"/>
    </source>
</evidence>
<feature type="transmembrane region" description="Helical" evidence="3">
    <location>
        <begin position="43"/>
        <end position="63"/>
    </location>
</feature>
<organism evidence="4 5">
    <name type="scientific">Tetraparma gracilis</name>
    <dbReference type="NCBI Taxonomy" id="2962635"/>
    <lineage>
        <taxon>Eukaryota</taxon>
        <taxon>Sar</taxon>
        <taxon>Stramenopiles</taxon>
        <taxon>Ochrophyta</taxon>
        <taxon>Bolidophyceae</taxon>
        <taxon>Parmales</taxon>
        <taxon>Triparmaceae</taxon>
        <taxon>Tetraparma</taxon>
    </lineage>
</organism>
<keyword evidence="5" id="KW-1185">Reference proteome</keyword>
<proteinExistence type="predicted"/>
<evidence type="ECO:0000313" key="5">
    <source>
        <dbReference type="Proteomes" id="UP001165060"/>
    </source>
</evidence>
<evidence type="ECO:0000256" key="2">
    <source>
        <dbReference type="SAM" id="MobiDB-lite"/>
    </source>
</evidence>
<keyword evidence="1" id="KW-0175">Coiled coil</keyword>
<feature type="coiled-coil region" evidence="1">
    <location>
        <begin position="266"/>
        <end position="293"/>
    </location>
</feature>